<evidence type="ECO:0000313" key="1">
    <source>
        <dbReference type="EMBL" id="GGN07265.1"/>
    </source>
</evidence>
<reference evidence="1 2" key="1">
    <citation type="journal article" date="2019" name="Int. J. Syst. Evol. Microbiol.">
        <title>The Global Catalogue of Microorganisms (GCM) 10K type strain sequencing project: providing services to taxonomists for standard genome sequencing and annotation.</title>
        <authorList>
            <consortium name="The Broad Institute Genomics Platform"/>
            <consortium name="The Broad Institute Genome Sequencing Center for Infectious Disease"/>
            <person name="Wu L."/>
            <person name="Ma J."/>
        </authorList>
    </citation>
    <scope>NUCLEOTIDE SEQUENCE [LARGE SCALE GENOMIC DNA]</scope>
    <source>
        <strain evidence="1 2">JCM 16331</strain>
    </source>
</reference>
<gene>
    <name evidence="1" type="ORF">GCM10009021_02910</name>
</gene>
<protein>
    <submittedName>
        <fullName evidence="1">Uncharacterized protein</fullName>
    </submittedName>
</protein>
<comment type="caution">
    <text evidence="1">The sequence shown here is derived from an EMBL/GenBank/DDBJ whole genome shotgun (WGS) entry which is preliminary data.</text>
</comment>
<keyword evidence="2" id="KW-1185">Reference proteome</keyword>
<proteinExistence type="predicted"/>
<name>A0A830G7U8_9EURY</name>
<sequence length="113" mass="12978">MFYYDEDDWTTIYVRDDLATERLRDSVPNIVERTREARALVREDDYERLGETTATTEVHDSGVVLHFPREDRRGVIISLDREAARRLSAFVSQCATILQSPPPSAFEARSATD</sequence>
<accession>A0A830G7U8</accession>
<dbReference type="Proteomes" id="UP000608850">
    <property type="component" value="Unassembled WGS sequence"/>
</dbReference>
<organism evidence="1 2">
    <name type="scientific">Halarchaeum nitratireducens</name>
    <dbReference type="NCBI Taxonomy" id="489913"/>
    <lineage>
        <taxon>Archaea</taxon>
        <taxon>Methanobacteriati</taxon>
        <taxon>Methanobacteriota</taxon>
        <taxon>Stenosarchaea group</taxon>
        <taxon>Halobacteria</taxon>
        <taxon>Halobacteriales</taxon>
        <taxon>Halobacteriaceae</taxon>
    </lineage>
</organism>
<dbReference type="InterPro" id="IPR055944">
    <property type="entry name" value="DUF7522"/>
</dbReference>
<dbReference type="EMBL" id="BMOQ01000001">
    <property type="protein sequence ID" value="GGN07265.1"/>
    <property type="molecule type" value="Genomic_DNA"/>
</dbReference>
<evidence type="ECO:0000313" key="2">
    <source>
        <dbReference type="Proteomes" id="UP000608850"/>
    </source>
</evidence>
<dbReference type="AlphaFoldDB" id="A0A830G7U8"/>
<dbReference type="Pfam" id="PF24366">
    <property type="entry name" value="DUF7522"/>
    <property type="match status" value="1"/>
</dbReference>